<dbReference type="GO" id="GO:0043093">
    <property type="term" value="P:FtsZ-dependent cytokinesis"/>
    <property type="evidence" value="ECO:0007669"/>
    <property type="project" value="UniProtKB-UniRule"/>
</dbReference>
<dbReference type="PROSITE" id="PS51779">
    <property type="entry name" value="POTRA"/>
    <property type="match status" value="1"/>
</dbReference>
<evidence type="ECO:0000256" key="1">
    <source>
        <dbReference type="ARBA" id="ARBA00004370"/>
    </source>
</evidence>
<keyword evidence="4 8" id="KW-0812">Transmembrane</keyword>
<evidence type="ECO:0000313" key="11">
    <source>
        <dbReference type="Proteomes" id="UP000070188"/>
    </source>
</evidence>
<keyword evidence="6 8" id="KW-0472">Membrane</keyword>
<evidence type="ECO:0000256" key="6">
    <source>
        <dbReference type="ARBA" id="ARBA00023136"/>
    </source>
</evidence>
<dbReference type="InterPro" id="IPR005548">
    <property type="entry name" value="Cell_div_FtsQ/DivIB_C"/>
</dbReference>
<dbReference type="InterPro" id="IPR026579">
    <property type="entry name" value="FtsQ"/>
</dbReference>
<evidence type="ECO:0000256" key="5">
    <source>
        <dbReference type="ARBA" id="ARBA00022989"/>
    </source>
</evidence>
<keyword evidence="2 8" id="KW-1003">Cell membrane</keyword>
<proteinExistence type="inferred from homology"/>
<gene>
    <name evidence="8" type="primary">ftsQ</name>
    <name evidence="10" type="ORF">LI90_2614</name>
</gene>
<accession>A0A132MW39</accession>
<comment type="function">
    <text evidence="8">Essential cell division protein.</text>
</comment>
<dbReference type="Pfam" id="PF03799">
    <property type="entry name" value="FtsQ_DivIB_C"/>
    <property type="match status" value="1"/>
</dbReference>
<dbReference type="InterPro" id="IPR013685">
    <property type="entry name" value="POTRA_FtsQ_type"/>
</dbReference>
<dbReference type="Gene3D" id="3.10.20.310">
    <property type="entry name" value="membrane protein fhac"/>
    <property type="match status" value="1"/>
</dbReference>
<evidence type="ECO:0000256" key="8">
    <source>
        <dbReference type="HAMAP-Rule" id="MF_00911"/>
    </source>
</evidence>
<evidence type="ECO:0000313" key="10">
    <source>
        <dbReference type="EMBL" id="KWX01582.1"/>
    </source>
</evidence>
<keyword evidence="7 8" id="KW-0131">Cell cycle</keyword>
<comment type="subcellular location">
    <subcellularLocation>
        <location evidence="8">Cell membrane</location>
        <topology evidence="8">Single-pass type II membrane protein</topology>
    </subcellularLocation>
    <subcellularLocation>
        <location evidence="1">Membrane</location>
    </subcellularLocation>
    <text evidence="8">Localizes to the division septum.</text>
</comment>
<dbReference type="Proteomes" id="UP000070188">
    <property type="component" value="Unassembled WGS sequence"/>
</dbReference>
<evidence type="ECO:0000256" key="4">
    <source>
        <dbReference type="ARBA" id="ARBA00022692"/>
    </source>
</evidence>
<keyword evidence="5 8" id="KW-1133">Transmembrane helix</keyword>
<evidence type="ECO:0000259" key="9">
    <source>
        <dbReference type="PROSITE" id="PS51779"/>
    </source>
</evidence>
<dbReference type="PANTHER" id="PTHR37820">
    <property type="entry name" value="CELL DIVISION PROTEIN DIVIB"/>
    <property type="match status" value="1"/>
</dbReference>
<dbReference type="Pfam" id="PF08478">
    <property type="entry name" value="POTRA_1"/>
    <property type="match status" value="1"/>
</dbReference>
<name>A0A132MW39_9ACTN</name>
<reference evidence="11" key="1">
    <citation type="submission" date="2015-04" db="EMBL/GenBank/DDBJ databases">
        <title>Physiological reanalysis, assessment of diazotrophy, and genome sequences of multiple isolates of Streptomyces thermoautotrophicus.</title>
        <authorList>
            <person name="MacKellar D.C."/>
            <person name="Lieber L."/>
            <person name="Norman J."/>
            <person name="Bolger A."/>
            <person name="Tobin C."/>
            <person name="Murray J.W."/>
            <person name="Chang R."/>
            <person name="Ford T."/>
            <person name="Nguyen P.Q."/>
            <person name="Woodward J."/>
            <person name="Permingeat H."/>
            <person name="Joshi N.S."/>
            <person name="Silver P.A."/>
            <person name="Usadel B."/>
            <person name="Rutherford A.W."/>
            <person name="Friesen M."/>
            <person name="Prell J."/>
        </authorList>
    </citation>
    <scope>NUCLEOTIDE SEQUENCE [LARGE SCALE GENOMIC DNA]</scope>
    <source>
        <strain evidence="11">H1</strain>
    </source>
</reference>
<evidence type="ECO:0000256" key="2">
    <source>
        <dbReference type="ARBA" id="ARBA00022475"/>
    </source>
</evidence>
<evidence type="ECO:0000256" key="3">
    <source>
        <dbReference type="ARBA" id="ARBA00022618"/>
    </source>
</evidence>
<comment type="caution">
    <text evidence="10">The sequence shown here is derived from an EMBL/GenBank/DDBJ whole genome shotgun (WGS) entry which is preliminary data.</text>
</comment>
<sequence>MMAERSSGASTVSRTSRERFAARNRARRWLALRPALIGLGLLALLGALAWVVYVSPALAARRIEVVGTRRVSAEEVRRLAEPELGRPLARADVRGVERRVGRLRPVAAVHVVRAWPHTLRVQVTERQVAAVVPDGDRYALVDRAGVRFGEVSTVPPGVPVIQAAAGQQDAAALRGALDILAALPPSILRQVRSVRANTPDDVVLRLSGDVTVRWGSAERSADKATVLAALLRQKGTVYDVSAPDAPAVRRD</sequence>
<dbReference type="PATRIC" id="fig|1469144.10.peg.2827"/>
<evidence type="ECO:0000256" key="7">
    <source>
        <dbReference type="ARBA" id="ARBA00023306"/>
    </source>
</evidence>
<protein>
    <recommendedName>
        <fullName evidence="8">Cell division protein FtsQ</fullName>
    </recommendedName>
</protein>
<keyword evidence="3 8" id="KW-0132">Cell division</keyword>
<organism evidence="10 11">
    <name type="scientific">Carbonactinospora thermoautotrophica</name>
    <dbReference type="NCBI Taxonomy" id="1469144"/>
    <lineage>
        <taxon>Bacteria</taxon>
        <taxon>Bacillati</taxon>
        <taxon>Actinomycetota</taxon>
        <taxon>Actinomycetes</taxon>
        <taxon>Kitasatosporales</taxon>
        <taxon>Carbonactinosporaceae</taxon>
        <taxon>Carbonactinospora</taxon>
    </lineage>
</organism>
<dbReference type="InterPro" id="IPR034746">
    <property type="entry name" value="POTRA"/>
</dbReference>
<dbReference type="GO" id="GO:0032153">
    <property type="term" value="C:cell division site"/>
    <property type="evidence" value="ECO:0007669"/>
    <property type="project" value="UniProtKB-UniRule"/>
</dbReference>
<feature type="domain" description="POTRA" evidence="9">
    <location>
        <begin position="58"/>
        <end position="126"/>
    </location>
</feature>
<dbReference type="AlphaFoldDB" id="A0A132MW39"/>
<dbReference type="GO" id="GO:0005886">
    <property type="term" value="C:plasma membrane"/>
    <property type="evidence" value="ECO:0007669"/>
    <property type="project" value="UniProtKB-SubCell"/>
</dbReference>
<dbReference type="PANTHER" id="PTHR37820:SF1">
    <property type="entry name" value="CELL DIVISION PROTEIN FTSQ"/>
    <property type="match status" value="1"/>
</dbReference>
<comment type="similarity">
    <text evidence="8">Belongs to the FtsQ/DivIB family. FtsQ subfamily.</text>
</comment>
<dbReference type="InterPro" id="IPR050487">
    <property type="entry name" value="FtsQ_DivIB"/>
</dbReference>
<dbReference type="GO" id="GO:0090529">
    <property type="term" value="P:cell septum assembly"/>
    <property type="evidence" value="ECO:0007669"/>
    <property type="project" value="InterPro"/>
</dbReference>
<dbReference type="EMBL" id="LAXD01000001">
    <property type="protein sequence ID" value="KWX01582.1"/>
    <property type="molecule type" value="Genomic_DNA"/>
</dbReference>
<keyword evidence="11" id="KW-1185">Reference proteome</keyword>
<dbReference type="HAMAP" id="MF_00911">
    <property type="entry name" value="FtsQ_subfam"/>
    <property type="match status" value="1"/>
</dbReference>
<dbReference type="STRING" id="1469144.LI90_2614"/>